<feature type="signal peptide" evidence="2">
    <location>
        <begin position="1"/>
        <end position="27"/>
    </location>
</feature>
<dbReference type="InterPro" id="IPR042100">
    <property type="entry name" value="Bug_dom1"/>
</dbReference>
<organism evidence="3 4">
    <name type="scientific">Ottowia thiooxydans</name>
    <dbReference type="NCBI Taxonomy" id="219182"/>
    <lineage>
        <taxon>Bacteria</taxon>
        <taxon>Pseudomonadati</taxon>
        <taxon>Pseudomonadota</taxon>
        <taxon>Betaproteobacteria</taxon>
        <taxon>Burkholderiales</taxon>
        <taxon>Comamonadaceae</taxon>
        <taxon>Ottowia</taxon>
    </lineage>
</organism>
<dbReference type="Pfam" id="PF03401">
    <property type="entry name" value="TctC"/>
    <property type="match status" value="1"/>
</dbReference>
<name>A0ABV2Q1Z7_9BURK</name>
<dbReference type="Proteomes" id="UP001549320">
    <property type="component" value="Unassembled WGS sequence"/>
</dbReference>
<feature type="chain" id="PRO_5046868734" evidence="2">
    <location>
        <begin position="28"/>
        <end position="327"/>
    </location>
</feature>
<gene>
    <name evidence="3" type="ORF">ABIE13_000139</name>
</gene>
<dbReference type="RefSeq" id="WP_354440270.1">
    <property type="nucleotide sequence ID" value="NZ_JBEPSH010000001.1"/>
</dbReference>
<dbReference type="SUPFAM" id="SSF53850">
    <property type="entry name" value="Periplasmic binding protein-like II"/>
    <property type="match status" value="1"/>
</dbReference>
<reference evidence="3 4" key="1">
    <citation type="submission" date="2024-06" db="EMBL/GenBank/DDBJ databases">
        <title>Sorghum-associated microbial communities from plants grown in Nebraska, USA.</title>
        <authorList>
            <person name="Schachtman D."/>
        </authorList>
    </citation>
    <scope>NUCLEOTIDE SEQUENCE [LARGE SCALE GENOMIC DNA]</scope>
    <source>
        <strain evidence="3 4">2709</strain>
    </source>
</reference>
<dbReference type="Gene3D" id="3.40.190.10">
    <property type="entry name" value="Periplasmic binding protein-like II"/>
    <property type="match status" value="1"/>
</dbReference>
<keyword evidence="2" id="KW-0732">Signal</keyword>
<dbReference type="PANTHER" id="PTHR42928:SF5">
    <property type="entry name" value="BLR1237 PROTEIN"/>
    <property type="match status" value="1"/>
</dbReference>
<protein>
    <submittedName>
        <fullName evidence="3">Tripartite-type tricarboxylate transporter receptor subunit TctC</fullName>
    </submittedName>
</protein>
<comment type="caution">
    <text evidence="3">The sequence shown here is derived from an EMBL/GenBank/DDBJ whole genome shotgun (WGS) entry which is preliminary data.</text>
</comment>
<evidence type="ECO:0000256" key="2">
    <source>
        <dbReference type="SAM" id="SignalP"/>
    </source>
</evidence>
<dbReference type="CDD" id="cd13578">
    <property type="entry name" value="PBP2_Bug27"/>
    <property type="match status" value="1"/>
</dbReference>
<keyword evidence="3" id="KW-0675">Receptor</keyword>
<proteinExistence type="inferred from homology"/>
<dbReference type="PANTHER" id="PTHR42928">
    <property type="entry name" value="TRICARBOXYLATE-BINDING PROTEIN"/>
    <property type="match status" value="1"/>
</dbReference>
<dbReference type="PIRSF" id="PIRSF017082">
    <property type="entry name" value="YflP"/>
    <property type="match status" value="1"/>
</dbReference>
<evidence type="ECO:0000256" key="1">
    <source>
        <dbReference type="ARBA" id="ARBA00006987"/>
    </source>
</evidence>
<comment type="similarity">
    <text evidence="1">Belongs to the UPF0065 (bug) family.</text>
</comment>
<evidence type="ECO:0000313" key="3">
    <source>
        <dbReference type="EMBL" id="MET4575042.1"/>
    </source>
</evidence>
<sequence length="327" mass="34276">MSDFRNISRRMMLAAGAGALLPLQANAQAAFPTKPIKLVVPFTPGGSNDILSRMVGAKLSTRLGHAVVIENKGGGGGTLGTDFVAKSPADGYTLLFASTSVTTNAASGKKLPYDLFKDLQPIGLLGATPFVIVVGNQVKANTLSEFIALARANPKAVNYGTAGIGGINHLGTELFASAAKIEMTHVPYKGIGHAFTDLMGGSLQMTLPTLASVLPHIRGGKMRALAITSAARSPLAPEIPTASEAGLPDFQLEAWYGLLGPANMPAAVVSKLNTELNWALTQPDVKEAMAREAATTTPGAPEQFTNLMKSEVNRWSKLITEKNIQID</sequence>
<dbReference type="Gene3D" id="3.40.190.150">
    <property type="entry name" value="Bordetella uptake gene, domain 1"/>
    <property type="match status" value="1"/>
</dbReference>
<dbReference type="EMBL" id="JBEPSH010000001">
    <property type="protein sequence ID" value="MET4575042.1"/>
    <property type="molecule type" value="Genomic_DNA"/>
</dbReference>
<evidence type="ECO:0000313" key="4">
    <source>
        <dbReference type="Proteomes" id="UP001549320"/>
    </source>
</evidence>
<keyword evidence="4" id="KW-1185">Reference proteome</keyword>
<accession>A0ABV2Q1Z7</accession>
<dbReference type="InterPro" id="IPR005064">
    <property type="entry name" value="BUG"/>
</dbReference>